<feature type="compositionally biased region" description="Basic and acidic residues" evidence="1">
    <location>
        <begin position="185"/>
        <end position="195"/>
    </location>
</feature>
<feature type="region of interest" description="Disordered" evidence="1">
    <location>
        <begin position="159"/>
        <end position="204"/>
    </location>
</feature>
<comment type="caution">
    <text evidence="2">The sequence shown here is derived from an EMBL/GenBank/DDBJ whole genome shotgun (WGS) entry which is preliminary data.</text>
</comment>
<dbReference type="AlphaFoldDB" id="A0AAV8THL0"/>
<dbReference type="EMBL" id="JAIWQS010000005">
    <property type="protein sequence ID" value="KAJ8765453.1"/>
    <property type="molecule type" value="Genomic_DNA"/>
</dbReference>
<keyword evidence="3" id="KW-1185">Reference proteome</keyword>
<sequence>MSSCSWNRFGRFKPQVKGGARSDVVALSPRALDEEARFWCGTSPFGPVGPFLGLGLGPWDLKRKLLGVGEAEPITGPKRCWWPSPLEEDARELASLFTCVSKDVSFCRAAYLEIWILRGVWKRLRKKDVGIAPAGVTVGREDGASYGPGPKVRSCGRHYSRHRHLSQGQGRQSRRCCEGGPGSQKVREGGADKSPSRGPPCHTGNTFAAALRTALHEFSVKFHGGSQWAAQVNFHD</sequence>
<evidence type="ECO:0000313" key="2">
    <source>
        <dbReference type="EMBL" id="KAJ8765453.1"/>
    </source>
</evidence>
<proteinExistence type="predicted"/>
<name>A0AAV8THL0_9ROSI</name>
<evidence type="ECO:0000313" key="3">
    <source>
        <dbReference type="Proteomes" id="UP001159364"/>
    </source>
</evidence>
<dbReference type="Proteomes" id="UP001159364">
    <property type="component" value="Linkage Group LG05"/>
</dbReference>
<protein>
    <submittedName>
        <fullName evidence="2">Uncharacterized protein</fullName>
    </submittedName>
</protein>
<reference evidence="2 3" key="1">
    <citation type="submission" date="2021-09" db="EMBL/GenBank/DDBJ databases">
        <title>Genomic insights and catalytic innovation underlie evolution of tropane alkaloids biosynthesis.</title>
        <authorList>
            <person name="Wang Y.-J."/>
            <person name="Tian T."/>
            <person name="Huang J.-P."/>
            <person name="Huang S.-X."/>
        </authorList>
    </citation>
    <scope>NUCLEOTIDE SEQUENCE [LARGE SCALE GENOMIC DNA]</scope>
    <source>
        <strain evidence="2">KIB-2018</strain>
        <tissue evidence="2">Leaf</tissue>
    </source>
</reference>
<accession>A0AAV8THL0</accession>
<gene>
    <name evidence="2" type="ORF">K2173_014575</name>
</gene>
<organism evidence="2 3">
    <name type="scientific">Erythroxylum novogranatense</name>
    <dbReference type="NCBI Taxonomy" id="1862640"/>
    <lineage>
        <taxon>Eukaryota</taxon>
        <taxon>Viridiplantae</taxon>
        <taxon>Streptophyta</taxon>
        <taxon>Embryophyta</taxon>
        <taxon>Tracheophyta</taxon>
        <taxon>Spermatophyta</taxon>
        <taxon>Magnoliopsida</taxon>
        <taxon>eudicotyledons</taxon>
        <taxon>Gunneridae</taxon>
        <taxon>Pentapetalae</taxon>
        <taxon>rosids</taxon>
        <taxon>fabids</taxon>
        <taxon>Malpighiales</taxon>
        <taxon>Erythroxylaceae</taxon>
        <taxon>Erythroxylum</taxon>
    </lineage>
</organism>
<evidence type="ECO:0000256" key="1">
    <source>
        <dbReference type="SAM" id="MobiDB-lite"/>
    </source>
</evidence>